<dbReference type="OrthoDB" id="9780326at2"/>
<evidence type="ECO:0000256" key="3">
    <source>
        <dbReference type="ARBA" id="ARBA00023082"/>
    </source>
</evidence>
<dbReference type="Gene3D" id="1.10.1740.10">
    <property type="match status" value="1"/>
</dbReference>
<keyword evidence="5" id="KW-0804">Transcription</keyword>
<evidence type="ECO:0000259" key="6">
    <source>
        <dbReference type="Pfam" id="PF04542"/>
    </source>
</evidence>
<dbReference type="Pfam" id="PF04542">
    <property type="entry name" value="Sigma70_r2"/>
    <property type="match status" value="1"/>
</dbReference>
<dbReference type="PANTHER" id="PTHR43133">
    <property type="entry name" value="RNA POLYMERASE ECF-TYPE SIGMA FACTO"/>
    <property type="match status" value="1"/>
</dbReference>
<organism evidence="7 8">
    <name type="scientific">Marinomonas aquiplantarum</name>
    <dbReference type="NCBI Taxonomy" id="491951"/>
    <lineage>
        <taxon>Bacteria</taxon>
        <taxon>Pseudomonadati</taxon>
        <taxon>Pseudomonadota</taxon>
        <taxon>Gammaproteobacteria</taxon>
        <taxon>Oceanospirillales</taxon>
        <taxon>Oceanospirillaceae</taxon>
        <taxon>Marinomonas</taxon>
    </lineage>
</organism>
<gene>
    <name evidence="7" type="ORF">DFP76_1195</name>
</gene>
<dbReference type="InterPro" id="IPR014284">
    <property type="entry name" value="RNA_pol_sigma-70_dom"/>
</dbReference>
<comment type="similarity">
    <text evidence="1">Belongs to the sigma-70 factor family. ECF subfamily.</text>
</comment>
<evidence type="ECO:0000256" key="2">
    <source>
        <dbReference type="ARBA" id="ARBA00023015"/>
    </source>
</evidence>
<evidence type="ECO:0000256" key="1">
    <source>
        <dbReference type="ARBA" id="ARBA00010641"/>
    </source>
</evidence>
<evidence type="ECO:0000256" key="5">
    <source>
        <dbReference type="ARBA" id="ARBA00023163"/>
    </source>
</evidence>
<dbReference type="SUPFAM" id="SSF88946">
    <property type="entry name" value="Sigma2 domain of RNA polymerase sigma factors"/>
    <property type="match status" value="1"/>
</dbReference>
<dbReference type="SUPFAM" id="SSF88659">
    <property type="entry name" value="Sigma3 and sigma4 domains of RNA polymerase sigma factors"/>
    <property type="match status" value="1"/>
</dbReference>
<dbReference type="InterPro" id="IPR013325">
    <property type="entry name" value="RNA_pol_sigma_r2"/>
</dbReference>
<dbReference type="GO" id="GO:0003677">
    <property type="term" value="F:DNA binding"/>
    <property type="evidence" value="ECO:0007669"/>
    <property type="project" value="UniProtKB-KW"/>
</dbReference>
<feature type="domain" description="RNA polymerase sigma-70 region 2" evidence="6">
    <location>
        <begin position="27"/>
        <end position="93"/>
    </location>
</feature>
<reference evidence="7 8" key="1">
    <citation type="submission" date="2018-06" db="EMBL/GenBank/DDBJ databases">
        <title>Genomic Encyclopedia of Type Strains, Phase III (KMG-III): the genomes of soil and plant-associated and newly described type strains.</title>
        <authorList>
            <person name="Whitman W."/>
        </authorList>
    </citation>
    <scope>NUCLEOTIDE SEQUENCE [LARGE SCALE GENOMIC DNA]</scope>
    <source>
        <strain evidence="7 8">CECT 7732</strain>
    </source>
</reference>
<dbReference type="InterPro" id="IPR013324">
    <property type="entry name" value="RNA_pol_sigma_r3/r4-like"/>
</dbReference>
<evidence type="ECO:0000313" key="8">
    <source>
        <dbReference type="Proteomes" id="UP000252086"/>
    </source>
</evidence>
<evidence type="ECO:0000313" key="7">
    <source>
        <dbReference type="EMBL" id="RBO78334.1"/>
    </source>
</evidence>
<evidence type="ECO:0000256" key="4">
    <source>
        <dbReference type="ARBA" id="ARBA00023125"/>
    </source>
</evidence>
<dbReference type="GO" id="GO:0016987">
    <property type="term" value="F:sigma factor activity"/>
    <property type="evidence" value="ECO:0007669"/>
    <property type="project" value="UniProtKB-KW"/>
</dbReference>
<dbReference type="InterPro" id="IPR007627">
    <property type="entry name" value="RNA_pol_sigma70_r2"/>
</dbReference>
<dbReference type="EMBL" id="QNRF01000019">
    <property type="protein sequence ID" value="RBO78334.1"/>
    <property type="molecule type" value="Genomic_DNA"/>
</dbReference>
<name>A0A366CT69_9GAMM</name>
<dbReference type="RefSeq" id="WP_113875910.1">
    <property type="nucleotide sequence ID" value="NZ_QNRF01000019.1"/>
</dbReference>
<dbReference type="NCBIfam" id="TIGR02937">
    <property type="entry name" value="sigma70-ECF"/>
    <property type="match status" value="1"/>
</dbReference>
<sequence length="196" mass="22956">MKNIKLTDEILISYIKEGGEKRELAISTLYRQLYSSLKAYLIIQGCPSYQAEECLQDTFIKVIRKIDQFRGDSSLNTWVHSIMQNTWRDHLRNAYESKRSDFDAHKYEQIEEDFWLRPDAIVESDGLRNCVYEGLQTFQKQEAEHMSWILRLVNGASIAELAQDAGRSVGAMREYLSQCRKKLRPFIHHCLSFLEP</sequence>
<dbReference type="Proteomes" id="UP000252086">
    <property type="component" value="Unassembled WGS sequence"/>
</dbReference>
<keyword evidence="3" id="KW-0731">Sigma factor</keyword>
<dbReference type="GO" id="GO:0006352">
    <property type="term" value="P:DNA-templated transcription initiation"/>
    <property type="evidence" value="ECO:0007669"/>
    <property type="project" value="InterPro"/>
</dbReference>
<dbReference type="AlphaFoldDB" id="A0A366CT69"/>
<accession>A0A366CT69</accession>
<keyword evidence="4" id="KW-0238">DNA-binding</keyword>
<dbReference type="InterPro" id="IPR039425">
    <property type="entry name" value="RNA_pol_sigma-70-like"/>
</dbReference>
<proteinExistence type="inferred from homology"/>
<comment type="caution">
    <text evidence="7">The sequence shown here is derived from an EMBL/GenBank/DDBJ whole genome shotgun (WGS) entry which is preliminary data.</text>
</comment>
<keyword evidence="2" id="KW-0805">Transcription regulation</keyword>
<dbReference type="PANTHER" id="PTHR43133:SF8">
    <property type="entry name" value="RNA POLYMERASE SIGMA FACTOR HI_1459-RELATED"/>
    <property type="match status" value="1"/>
</dbReference>
<protein>
    <submittedName>
        <fullName evidence="7">RNA polymerase sigma factor (Sigma-70 family)</fullName>
    </submittedName>
</protein>
<keyword evidence="8" id="KW-1185">Reference proteome</keyword>